<protein>
    <recommendedName>
        <fullName evidence="3">Restriction endonuclease domain-containing protein</fullName>
    </recommendedName>
</protein>
<gene>
    <name evidence="1" type="ORF">PHYPSEUDO_009501</name>
</gene>
<dbReference type="EMBL" id="JAGDFM010000396">
    <property type="protein sequence ID" value="KAG7378775.1"/>
    <property type="molecule type" value="Genomic_DNA"/>
</dbReference>
<proteinExistence type="predicted"/>
<evidence type="ECO:0000313" key="2">
    <source>
        <dbReference type="Proteomes" id="UP000694044"/>
    </source>
</evidence>
<organism evidence="1 2">
    <name type="scientific">Phytophthora pseudosyringae</name>
    <dbReference type="NCBI Taxonomy" id="221518"/>
    <lineage>
        <taxon>Eukaryota</taxon>
        <taxon>Sar</taxon>
        <taxon>Stramenopiles</taxon>
        <taxon>Oomycota</taxon>
        <taxon>Peronosporomycetes</taxon>
        <taxon>Peronosporales</taxon>
        <taxon>Peronosporaceae</taxon>
        <taxon>Phytophthora</taxon>
    </lineage>
</organism>
<accession>A0A8T1VCI6</accession>
<name>A0A8T1VCI6_9STRA</name>
<sequence length="229" mass="25580">MRAPELLLDRVNRELREREDARKALGDDAELQPVVVWERTTLKDFEEWLMQHVGELDAGTTSRSQRTRGLVIAGGGHDLSLMDTVISQGNRTLTFNEDALVPDGAPKPRDAAPGEFPTLILEVAYSEECQHLLGKLQTYVENAAIQVAIGVKIPYFESPMHSVFLYQRDNNGGAYVQSVEFSQGLPRPTRLLSFPCGNCSSELACQLNWQDWRTTVFASTTNGWINSII</sequence>
<dbReference type="AlphaFoldDB" id="A0A8T1VCI6"/>
<evidence type="ECO:0008006" key="3">
    <source>
        <dbReference type="Google" id="ProtNLM"/>
    </source>
</evidence>
<reference evidence="1" key="1">
    <citation type="submission" date="2021-02" db="EMBL/GenBank/DDBJ databases">
        <authorList>
            <person name="Palmer J.M."/>
        </authorList>
    </citation>
    <scope>NUCLEOTIDE SEQUENCE</scope>
    <source>
        <strain evidence="1">SCRP734</strain>
    </source>
</reference>
<evidence type="ECO:0000313" key="1">
    <source>
        <dbReference type="EMBL" id="KAG7378775.1"/>
    </source>
</evidence>
<dbReference type="Proteomes" id="UP000694044">
    <property type="component" value="Unassembled WGS sequence"/>
</dbReference>
<dbReference type="OrthoDB" id="92775at2759"/>
<keyword evidence="2" id="KW-1185">Reference proteome</keyword>
<comment type="caution">
    <text evidence="1">The sequence shown here is derived from an EMBL/GenBank/DDBJ whole genome shotgun (WGS) entry which is preliminary data.</text>
</comment>